<dbReference type="InterPro" id="IPR029063">
    <property type="entry name" value="SAM-dependent_MTases_sf"/>
</dbReference>
<gene>
    <name evidence="2" type="ORF">D9615_005827</name>
</gene>
<comment type="caution">
    <text evidence="2">The sequence shown here is derived from an EMBL/GenBank/DDBJ whole genome shotgun (WGS) entry which is preliminary data.</text>
</comment>
<dbReference type="Pfam" id="PF13649">
    <property type="entry name" value="Methyltransf_25"/>
    <property type="match status" value="1"/>
</dbReference>
<dbReference type="InterPro" id="IPR041698">
    <property type="entry name" value="Methyltransf_25"/>
</dbReference>
<dbReference type="GO" id="GO:0008168">
    <property type="term" value="F:methyltransferase activity"/>
    <property type="evidence" value="ECO:0007669"/>
    <property type="project" value="TreeGrafter"/>
</dbReference>
<organism evidence="2 3">
    <name type="scientific">Tricholomella constricta</name>
    <dbReference type="NCBI Taxonomy" id="117010"/>
    <lineage>
        <taxon>Eukaryota</taxon>
        <taxon>Fungi</taxon>
        <taxon>Dikarya</taxon>
        <taxon>Basidiomycota</taxon>
        <taxon>Agaricomycotina</taxon>
        <taxon>Agaricomycetes</taxon>
        <taxon>Agaricomycetidae</taxon>
        <taxon>Agaricales</taxon>
        <taxon>Tricholomatineae</taxon>
        <taxon>Lyophyllaceae</taxon>
        <taxon>Tricholomella</taxon>
    </lineage>
</organism>
<accession>A0A8H5M3Z6</accession>
<evidence type="ECO:0000259" key="1">
    <source>
        <dbReference type="Pfam" id="PF13649"/>
    </source>
</evidence>
<name>A0A8H5M3Z6_9AGAR</name>
<dbReference type="PANTHER" id="PTHR43591">
    <property type="entry name" value="METHYLTRANSFERASE"/>
    <property type="match status" value="1"/>
</dbReference>
<feature type="domain" description="Methyltransferase" evidence="1">
    <location>
        <begin position="57"/>
        <end position="157"/>
    </location>
</feature>
<keyword evidence="3" id="KW-1185">Reference proteome</keyword>
<dbReference type="Gene3D" id="3.40.50.150">
    <property type="entry name" value="Vaccinia Virus protein VP39"/>
    <property type="match status" value="1"/>
</dbReference>
<evidence type="ECO:0000313" key="3">
    <source>
        <dbReference type="Proteomes" id="UP000565441"/>
    </source>
</evidence>
<reference evidence="2 3" key="1">
    <citation type="journal article" date="2020" name="ISME J.">
        <title>Uncovering the hidden diversity of litter-decomposition mechanisms in mushroom-forming fungi.</title>
        <authorList>
            <person name="Floudas D."/>
            <person name="Bentzer J."/>
            <person name="Ahren D."/>
            <person name="Johansson T."/>
            <person name="Persson P."/>
            <person name="Tunlid A."/>
        </authorList>
    </citation>
    <scope>NUCLEOTIDE SEQUENCE [LARGE SCALE GENOMIC DNA]</scope>
    <source>
        <strain evidence="2 3">CBS 661.87</strain>
    </source>
</reference>
<dbReference type="SUPFAM" id="SSF53335">
    <property type="entry name" value="S-adenosyl-L-methionine-dependent methyltransferases"/>
    <property type="match status" value="1"/>
</dbReference>
<dbReference type="EMBL" id="JAACJP010000015">
    <property type="protein sequence ID" value="KAF5379851.1"/>
    <property type="molecule type" value="Genomic_DNA"/>
</dbReference>
<dbReference type="CDD" id="cd02440">
    <property type="entry name" value="AdoMet_MTases"/>
    <property type="match status" value="1"/>
</dbReference>
<protein>
    <recommendedName>
        <fullName evidence="1">Methyltransferase domain-containing protein</fullName>
    </recommendedName>
</protein>
<dbReference type="PANTHER" id="PTHR43591:SF24">
    <property type="entry name" value="2-METHOXY-6-POLYPRENYL-1,4-BENZOQUINOL METHYLASE, MITOCHONDRIAL"/>
    <property type="match status" value="1"/>
</dbReference>
<dbReference type="Proteomes" id="UP000565441">
    <property type="component" value="Unassembled WGS sequence"/>
</dbReference>
<dbReference type="AlphaFoldDB" id="A0A8H5M3Z6"/>
<proteinExistence type="predicted"/>
<evidence type="ECO:0000313" key="2">
    <source>
        <dbReference type="EMBL" id="KAF5379851.1"/>
    </source>
</evidence>
<sequence length="297" mass="32819">MSSDTTAAQDLNKFFAGKDIAKNYESAERATGPPAEAMIRQAGILSGLDNEDAELEVLDNACGTGVVVVALHKALAGKDGRLKLVCGDFSPQMVESVKERIAQMEGIDAEARVLDGQAMDMIAADHFDYVFTNFGFQSFPEPLKGLRECVRVAKPGGTIGMTNWVKAGWLPAFRVAISRIPGAPTSLPDPLPFMTRTGRLFEASWTRQQLQEIPDVDAATIQIEEHSFTMELKDREEIRAFMQPLEGLFDVFTWQWSEDERKACGEGRLVEAVVQALIEEPTLVWESLITTFRKTTS</sequence>